<evidence type="ECO:0008006" key="3">
    <source>
        <dbReference type="Google" id="ProtNLM"/>
    </source>
</evidence>
<dbReference type="EMBL" id="JAOEGN010000001">
    <property type="protein sequence ID" value="MCU0104094.1"/>
    <property type="molecule type" value="Genomic_DNA"/>
</dbReference>
<accession>A0ABT2PT21</accession>
<protein>
    <recommendedName>
        <fullName evidence="3">XRE family transcriptional regulator</fullName>
    </recommendedName>
</protein>
<dbReference type="Gene3D" id="1.25.40.10">
    <property type="entry name" value="Tetratricopeptide repeat domain"/>
    <property type="match status" value="1"/>
</dbReference>
<name>A0ABT2PT21_9MOLU</name>
<dbReference type="InterPro" id="IPR011990">
    <property type="entry name" value="TPR-like_helical_dom_sf"/>
</dbReference>
<keyword evidence="2" id="KW-1185">Reference proteome</keyword>
<dbReference type="Proteomes" id="UP001209076">
    <property type="component" value="Unassembled WGS sequence"/>
</dbReference>
<proteinExistence type="predicted"/>
<dbReference type="SUPFAM" id="SSF48452">
    <property type="entry name" value="TPR-like"/>
    <property type="match status" value="1"/>
</dbReference>
<comment type="caution">
    <text evidence="1">The sequence shown here is derived from an EMBL/GenBank/DDBJ whole genome shotgun (WGS) entry which is preliminary data.</text>
</comment>
<gene>
    <name evidence="1" type="ORF">N7603_00270</name>
</gene>
<evidence type="ECO:0000313" key="1">
    <source>
        <dbReference type="EMBL" id="MCU0104094.1"/>
    </source>
</evidence>
<dbReference type="RefSeq" id="WP_262095305.1">
    <property type="nucleotide sequence ID" value="NZ_JAOEGN010000001.1"/>
</dbReference>
<sequence>MISREMCVLLDDFRQKKKLSMIKFTDEIVSLRQYKRYLYGTSEMPFKMFVELCARIHIDPQYLIFELERKRIEQLTTLDDLNRAVITNDYTQANLLIKQLREETLLDKANETYFELLILLMSFYKKEFPDHHYANACAKLIGYPEILNHDMLSAVEIGGLSMMLNFLPQSDRRPVMDKLDEIVTKKAFEFINKDFYTLNFVRLKLAREYGMLRDFDKVIPMCEQVVRSCENYNSYYNLDLAYYYLSLSYKHLKDMEKAHHYLEKMYYALKVKPNMSAFEKYNKIIVGDFGFDFETLMTSRKKNY</sequence>
<reference evidence="2" key="1">
    <citation type="submission" date="2023-07" db="EMBL/GenBank/DDBJ databases">
        <title>Novel Mycoplasma species identified in domestic and wild animals.</title>
        <authorList>
            <person name="Volokhov D.V."/>
            <person name="Furtak V.A."/>
            <person name="Zagorodnyaya T.A."/>
        </authorList>
    </citation>
    <scope>NUCLEOTIDE SEQUENCE [LARGE SCALE GENOMIC DNA]</scope>
    <source>
        <strain evidence="2">92-19</strain>
    </source>
</reference>
<evidence type="ECO:0000313" key="2">
    <source>
        <dbReference type="Proteomes" id="UP001209076"/>
    </source>
</evidence>
<organism evidence="1 2">
    <name type="scientific">Paracholeplasma vituli</name>
    <dbReference type="NCBI Taxonomy" id="69473"/>
    <lineage>
        <taxon>Bacteria</taxon>
        <taxon>Bacillati</taxon>
        <taxon>Mycoplasmatota</taxon>
        <taxon>Mollicutes</taxon>
        <taxon>Acholeplasmatales</taxon>
        <taxon>Acholeplasmataceae</taxon>
        <taxon>Paracholeplasma</taxon>
    </lineage>
</organism>